<dbReference type="EMBL" id="CP115668">
    <property type="protein sequence ID" value="WCC80432.1"/>
    <property type="molecule type" value="Genomic_DNA"/>
</dbReference>
<dbReference type="SUPFAM" id="SSF53822">
    <property type="entry name" value="Periplasmic binding protein-like I"/>
    <property type="match status" value="1"/>
</dbReference>
<organism evidence="2 3">
    <name type="scientific">Cutibacterium equinum</name>
    <dbReference type="NCBI Taxonomy" id="3016342"/>
    <lineage>
        <taxon>Bacteria</taxon>
        <taxon>Bacillati</taxon>
        <taxon>Actinomycetota</taxon>
        <taxon>Actinomycetes</taxon>
        <taxon>Propionibacteriales</taxon>
        <taxon>Propionibacteriaceae</taxon>
        <taxon>Cutibacterium</taxon>
    </lineage>
</organism>
<evidence type="ECO:0000259" key="1">
    <source>
        <dbReference type="SMART" id="SM00354"/>
    </source>
</evidence>
<dbReference type="Gene3D" id="3.40.50.2300">
    <property type="match status" value="2"/>
</dbReference>
<dbReference type="InterPro" id="IPR001761">
    <property type="entry name" value="Peripla_BP/Lac1_sug-bd_dom"/>
</dbReference>
<evidence type="ECO:0000313" key="2">
    <source>
        <dbReference type="EMBL" id="WCC80432.1"/>
    </source>
</evidence>
<reference evidence="2 3" key="2">
    <citation type="submission" date="2023-06" db="EMBL/GenBank/DDBJ databases">
        <title>The Gram-positive Non-spore-bearing Anaerobic Bacilli of Human Feces.</title>
        <authorList>
            <person name="Eggerth A.H."/>
        </authorList>
    </citation>
    <scope>NUCLEOTIDE SEQUENCE [LARGE SCALE GENOMIC DNA]</scope>
    <source>
        <strain evidence="2 3">CBA3108</strain>
    </source>
</reference>
<protein>
    <submittedName>
        <fullName evidence="2">LacI family DNA-binding transcriptional regulator</fullName>
    </submittedName>
</protein>
<dbReference type="Proteomes" id="UP001212097">
    <property type="component" value="Chromosome"/>
</dbReference>
<dbReference type="SMART" id="SM00354">
    <property type="entry name" value="HTH_LACI"/>
    <property type="match status" value="1"/>
</dbReference>
<reference evidence="2 3" key="1">
    <citation type="submission" date="2023-01" db="EMBL/GenBank/DDBJ databases">
        <authorList>
            <person name="Lee S.H."/>
            <person name="Jung H.S."/>
            <person name="Yun J.U."/>
        </authorList>
    </citation>
    <scope>NUCLEOTIDE SEQUENCE [LARGE SCALE GENOMIC DNA]</scope>
    <source>
        <strain evidence="2 3">CBA3108</strain>
    </source>
</reference>
<proteinExistence type="predicted"/>
<dbReference type="Pfam" id="PF00532">
    <property type="entry name" value="Peripla_BP_1"/>
    <property type="match status" value="1"/>
</dbReference>
<dbReference type="RefSeq" id="WP_271418613.1">
    <property type="nucleotide sequence ID" value="NZ_CP115668.1"/>
</dbReference>
<dbReference type="InterPro" id="IPR000843">
    <property type="entry name" value="HTH_LacI"/>
</dbReference>
<sequence length="305" mass="33591">MSPALRTRVEAEMARQRYWPRPAARALARQRSRLVGVVVFDISNPFFSHVANLMDQEVQAAGNSLMLAGTQQSNQAERAALESMSRAGVDAFAVCTSGGNFDLLNRLQERGHPVLLFAQRSEDERIKAVTIDDFTGMGLIAGHVVDRGAHRICFIEEPIHAVQHRDRWAGFVAALDSRGLDPDQVRRVPASGPTWDGGFQVVSEILAQPRSMWPDCIVCLNDYTAIGACRAVRSAGLVVGRDILVTGYDDIPYGAVLDVPLTTIRQPFDEMSGYLTTQLLEAAERRDVAVEGRLFTPELMIRESA</sequence>
<gene>
    <name evidence="2" type="ORF">O6R08_02600</name>
</gene>
<keyword evidence="3" id="KW-1185">Reference proteome</keyword>
<accession>A0ABY7R1M4</accession>
<dbReference type="InterPro" id="IPR028082">
    <property type="entry name" value="Peripla_BP_I"/>
</dbReference>
<dbReference type="PANTHER" id="PTHR30146:SF138">
    <property type="entry name" value="TRANSCRIPTIONAL REGULATORY PROTEIN"/>
    <property type="match status" value="1"/>
</dbReference>
<evidence type="ECO:0000313" key="3">
    <source>
        <dbReference type="Proteomes" id="UP001212097"/>
    </source>
</evidence>
<name>A0ABY7R1M4_9ACTN</name>
<dbReference type="PANTHER" id="PTHR30146">
    <property type="entry name" value="LACI-RELATED TRANSCRIPTIONAL REPRESSOR"/>
    <property type="match status" value="1"/>
</dbReference>
<keyword evidence="2" id="KW-0238">DNA-binding</keyword>
<feature type="domain" description="HTH lacI-type" evidence="1">
    <location>
        <begin position="1"/>
        <end position="44"/>
    </location>
</feature>
<dbReference type="CDD" id="cd06267">
    <property type="entry name" value="PBP1_LacI_sugar_binding-like"/>
    <property type="match status" value="1"/>
</dbReference>
<dbReference type="GO" id="GO:0003677">
    <property type="term" value="F:DNA binding"/>
    <property type="evidence" value="ECO:0007669"/>
    <property type="project" value="UniProtKB-KW"/>
</dbReference>